<gene>
    <name evidence="4" type="ORF">RHSIM_Rhsim13G0066900</name>
</gene>
<evidence type="ECO:0000259" key="3">
    <source>
        <dbReference type="PROSITE" id="PS51035"/>
    </source>
</evidence>
<keyword evidence="1" id="KW-0143">Chaperone</keyword>
<dbReference type="InterPro" id="IPR029071">
    <property type="entry name" value="Ubiquitin-like_domsf"/>
</dbReference>
<dbReference type="SUPFAM" id="SSF54236">
    <property type="entry name" value="Ubiquitin-like"/>
    <property type="match status" value="1"/>
</dbReference>
<dbReference type="GO" id="GO:0051087">
    <property type="term" value="F:protein-folding chaperone binding"/>
    <property type="evidence" value="ECO:0007669"/>
    <property type="project" value="InterPro"/>
</dbReference>
<dbReference type="PANTHER" id="PTHR12329">
    <property type="entry name" value="BCL2-ASSOCIATED ATHANOGENE"/>
    <property type="match status" value="1"/>
</dbReference>
<proteinExistence type="predicted"/>
<evidence type="ECO:0000256" key="1">
    <source>
        <dbReference type="ARBA" id="ARBA00023186"/>
    </source>
</evidence>
<keyword evidence="5" id="KW-1185">Reference proteome</keyword>
<dbReference type="InterPro" id="IPR003103">
    <property type="entry name" value="BAG_domain"/>
</dbReference>
<dbReference type="Proteomes" id="UP000626092">
    <property type="component" value="Unassembled WGS sequence"/>
</dbReference>
<dbReference type="SUPFAM" id="SSF63491">
    <property type="entry name" value="BAG domain"/>
    <property type="match status" value="1"/>
</dbReference>
<evidence type="ECO:0000259" key="2">
    <source>
        <dbReference type="PROSITE" id="PS50053"/>
    </source>
</evidence>
<dbReference type="EMBL" id="WJXA01000013">
    <property type="protein sequence ID" value="KAF7120149.1"/>
    <property type="molecule type" value="Genomic_DNA"/>
</dbReference>
<dbReference type="Gene3D" id="3.10.20.90">
    <property type="entry name" value="Phosphatidylinositol 3-kinase Catalytic Subunit, Chain A, domain 1"/>
    <property type="match status" value="1"/>
</dbReference>
<protein>
    <recommendedName>
        <fullName evidence="6">BAG family molecular chaperone regulator 4</fullName>
    </recommendedName>
</protein>
<evidence type="ECO:0000313" key="5">
    <source>
        <dbReference type="Proteomes" id="UP000626092"/>
    </source>
</evidence>
<dbReference type="Pfam" id="PF02179">
    <property type="entry name" value="BAG"/>
    <property type="match status" value="1"/>
</dbReference>
<organism evidence="4 5">
    <name type="scientific">Rhododendron simsii</name>
    <name type="common">Sims's rhododendron</name>
    <dbReference type="NCBI Taxonomy" id="118357"/>
    <lineage>
        <taxon>Eukaryota</taxon>
        <taxon>Viridiplantae</taxon>
        <taxon>Streptophyta</taxon>
        <taxon>Embryophyta</taxon>
        <taxon>Tracheophyta</taxon>
        <taxon>Spermatophyta</taxon>
        <taxon>Magnoliopsida</taxon>
        <taxon>eudicotyledons</taxon>
        <taxon>Gunneridae</taxon>
        <taxon>Pentapetalae</taxon>
        <taxon>asterids</taxon>
        <taxon>Ericales</taxon>
        <taxon>Ericaceae</taxon>
        <taxon>Ericoideae</taxon>
        <taxon>Rhodoreae</taxon>
        <taxon>Rhododendron</taxon>
    </lineage>
</organism>
<dbReference type="AlphaFoldDB" id="A0A834FYW5"/>
<dbReference type="PANTHER" id="PTHR12329:SF16">
    <property type="entry name" value="BAG FAMILY MOLECULAR CHAPERONE REGULATOR 1"/>
    <property type="match status" value="1"/>
</dbReference>
<comment type="caution">
    <text evidence="4">The sequence shown here is derived from an EMBL/GenBank/DDBJ whole genome shotgun (WGS) entry which is preliminary data.</text>
</comment>
<dbReference type="GO" id="GO:0000774">
    <property type="term" value="F:adenyl-nucleotide exchange factor activity"/>
    <property type="evidence" value="ECO:0007669"/>
    <property type="project" value="TreeGrafter"/>
</dbReference>
<feature type="domain" description="BAG" evidence="3">
    <location>
        <begin position="139"/>
        <end position="220"/>
    </location>
</feature>
<dbReference type="SMART" id="SM00213">
    <property type="entry name" value="UBQ"/>
    <property type="match status" value="1"/>
</dbReference>
<accession>A0A834FYW5</accession>
<dbReference type="PROSITE" id="PS50053">
    <property type="entry name" value="UBIQUITIN_2"/>
    <property type="match status" value="1"/>
</dbReference>
<dbReference type="InterPro" id="IPR000626">
    <property type="entry name" value="Ubiquitin-like_dom"/>
</dbReference>
<dbReference type="InterPro" id="IPR036533">
    <property type="entry name" value="BAG_dom_sf"/>
</dbReference>
<dbReference type="Gene3D" id="1.20.58.120">
    <property type="entry name" value="BAG domain"/>
    <property type="match status" value="1"/>
</dbReference>
<evidence type="ECO:0000313" key="4">
    <source>
        <dbReference type="EMBL" id="KAF7120149.1"/>
    </source>
</evidence>
<dbReference type="PROSITE" id="PS51035">
    <property type="entry name" value="BAG"/>
    <property type="match status" value="1"/>
</dbReference>
<dbReference type="GO" id="GO:0005737">
    <property type="term" value="C:cytoplasm"/>
    <property type="evidence" value="ECO:0007669"/>
    <property type="project" value="TreeGrafter"/>
</dbReference>
<feature type="domain" description="Ubiquitin-like" evidence="2">
    <location>
        <begin position="47"/>
        <end position="117"/>
    </location>
</feature>
<evidence type="ECO:0008006" key="6">
    <source>
        <dbReference type="Google" id="ProtNLM"/>
    </source>
</evidence>
<dbReference type="GO" id="GO:0050821">
    <property type="term" value="P:protein stabilization"/>
    <property type="evidence" value="ECO:0007669"/>
    <property type="project" value="TreeGrafter"/>
</dbReference>
<reference evidence="4" key="1">
    <citation type="submission" date="2019-11" db="EMBL/GenBank/DDBJ databases">
        <authorList>
            <person name="Liu Y."/>
            <person name="Hou J."/>
            <person name="Li T.-Q."/>
            <person name="Guan C.-H."/>
            <person name="Wu X."/>
            <person name="Wu H.-Z."/>
            <person name="Ling F."/>
            <person name="Zhang R."/>
            <person name="Shi X.-G."/>
            <person name="Ren J.-P."/>
            <person name="Chen E.-F."/>
            <person name="Sun J.-M."/>
        </authorList>
    </citation>
    <scope>NUCLEOTIDE SEQUENCE</scope>
    <source>
        <strain evidence="4">Adult_tree_wgs_1</strain>
        <tissue evidence="4">Leaves</tissue>
    </source>
</reference>
<dbReference type="Pfam" id="PF00240">
    <property type="entry name" value="ubiquitin"/>
    <property type="match status" value="1"/>
</dbReference>
<name>A0A834FYW5_RHOSS</name>
<dbReference type="InterPro" id="IPR039773">
    <property type="entry name" value="BAG_chaperone_regulator"/>
</dbReference>
<dbReference type="OrthoDB" id="417450at2759"/>
<sequence length="271" mass="30448">MKRSSKPSKKVVGVGYKNNNEEVRIDWEMRPGGMLVQKRGLGSSGDSMIKIKVSHGSSHHEINVPSQSTFGDLKRVLAHETGLKPKEQRLLFRGKEKDDEECLHIVGVTDMSKVILVEDPASKERKVEEMKRNQYILQAYEAVAKVRVDVDKLSDKVIALAKTVEIGSKVEDKEFVVLTELLMVQLLKLDAIQADGEAKVQRRIEVRRVQSFVDALDNLKARNANPFANGSSAMSVTTKWEKFDSEVGSLTAPNPRQKTTSKITKDWELFD</sequence>
<dbReference type="SMART" id="SM00264">
    <property type="entry name" value="BAG"/>
    <property type="match status" value="1"/>
</dbReference>